<accession>A0A090V599</accession>
<evidence type="ECO:0008006" key="4">
    <source>
        <dbReference type="Google" id="ProtNLM"/>
    </source>
</evidence>
<sequence length="134" mass="15215">MLYKLFVPTNSGRISRGLYIAAFLVINILALFLYAEVENALILILATLFIQYLVININCCRLRDSGFKKIVWYVLLTIVVFIVALLADMNEEYDVTGSGFRIYVAWYFICFIALILAPTEGKDPAPHSDTHSKE</sequence>
<feature type="transmembrane region" description="Helical" evidence="1">
    <location>
        <begin position="16"/>
        <end position="34"/>
    </location>
</feature>
<dbReference type="AlphaFoldDB" id="A0A090V599"/>
<dbReference type="RefSeq" id="WP_042394919.1">
    <property type="nucleotide sequence ID" value="NZ_BBMZ01000027.1"/>
</dbReference>
<dbReference type="EMBL" id="BBMZ01000027">
    <property type="protein sequence ID" value="GAL60070.1"/>
    <property type="molecule type" value="Genomic_DNA"/>
</dbReference>
<dbReference type="STRING" id="1115515.EV102420_27_00130"/>
<feature type="transmembrane region" description="Helical" evidence="1">
    <location>
        <begin position="70"/>
        <end position="87"/>
    </location>
</feature>
<evidence type="ECO:0000313" key="2">
    <source>
        <dbReference type="EMBL" id="GAL60070.1"/>
    </source>
</evidence>
<keyword evidence="3" id="KW-1185">Reference proteome</keyword>
<organism evidence="2 3">
    <name type="scientific">Pseudescherichia vulneris NBRC 102420</name>
    <dbReference type="NCBI Taxonomy" id="1115515"/>
    <lineage>
        <taxon>Bacteria</taxon>
        <taxon>Pseudomonadati</taxon>
        <taxon>Pseudomonadota</taxon>
        <taxon>Gammaproteobacteria</taxon>
        <taxon>Enterobacterales</taxon>
        <taxon>Enterobacteriaceae</taxon>
        <taxon>Pseudescherichia</taxon>
    </lineage>
</organism>
<feature type="transmembrane region" description="Helical" evidence="1">
    <location>
        <begin position="99"/>
        <end position="117"/>
    </location>
</feature>
<comment type="caution">
    <text evidence="2">The sequence shown here is derived from an EMBL/GenBank/DDBJ whole genome shotgun (WGS) entry which is preliminary data.</text>
</comment>
<evidence type="ECO:0000256" key="1">
    <source>
        <dbReference type="SAM" id="Phobius"/>
    </source>
</evidence>
<keyword evidence="1" id="KW-1133">Transmembrane helix</keyword>
<proteinExistence type="predicted"/>
<protein>
    <recommendedName>
        <fullName evidence="4">Inner membrane protein</fullName>
    </recommendedName>
</protein>
<name>A0A090V599_PSEVU</name>
<dbReference type="eggNOG" id="ENOG5032XE7">
    <property type="taxonomic scope" value="Bacteria"/>
</dbReference>
<evidence type="ECO:0000313" key="3">
    <source>
        <dbReference type="Proteomes" id="UP000029462"/>
    </source>
</evidence>
<keyword evidence="1" id="KW-0472">Membrane</keyword>
<dbReference type="Proteomes" id="UP000029462">
    <property type="component" value="Unassembled WGS sequence"/>
</dbReference>
<keyword evidence="1" id="KW-0812">Transmembrane</keyword>
<dbReference type="OrthoDB" id="6573014at2"/>
<gene>
    <name evidence="2" type="primary">yigG</name>
    <name evidence="2" type="ORF">EV102420_27_00130</name>
</gene>
<feature type="transmembrane region" description="Helical" evidence="1">
    <location>
        <begin position="40"/>
        <end position="58"/>
    </location>
</feature>
<reference evidence="2 3" key="1">
    <citation type="submission" date="2014-09" db="EMBL/GenBank/DDBJ databases">
        <title>Whole genome shotgun sequence of Escherichia vulneris NBRC 102420.</title>
        <authorList>
            <person name="Yoshida Y."/>
            <person name="Hosoyama A."/>
            <person name="Tsuchikane K."/>
            <person name="Ohji S."/>
            <person name="Ichikawa N."/>
            <person name="Kimura A."/>
            <person name="Yamazoe A."/>
            <person name="Ezaki T."/>
            <person name="Fujita N."/>
        </authorList>
    </citation>
    <scope>NUCLEOTIDE SEQUENCE [LARGE SCALE GENOMIC DNA]</scope>
    <source>
        <strain evidence="2 3">NBRC 102420</strain>
    </source>
</reference>